<dbReference type="Pfam" id="PF13692">
    <property type="entry name" value="Glyco_trans_1_4"/>
    <property type="match status" value="1"/>
</dbReference>
<reference evidence="2 5" key="1">
    <citation type="submission" date="2016-04" db="EMBL/GenBank/DDBJ databases">
        <authorList>
            <person name="Evans L.H."/>
            <person name="Alamgir A."/>
            <person name="Owens N."/>
            <person name="Weber N.D."/>
            <person name="Virtaneva K."/>
            <person name="Barbian K."/>
            <person name="Babar A."/>
            <person name="Rosenke K."/>
        </authorList>
    </citation>
    <scope>NUCLEOTIDE SEQUENCE [LARGE SCALE GENOMIC DNA]</scope>
    <source>
        <strain evidence="2">S5</strain>
        <strain evidence="5">S5(T) (JCM 30642 \VKM B-2941)</strain>
    </source>
</reference>
<gene>
    <name evidence="3" type="ORF">CPM_1003</name>
    <name evidence="2" type="ORF">CSP5_0989</name>
</gene>
<dbReference type="AlphaFoldDB" id="A0A1N5UKW6"/>
<name>A0A1N5UKW6_9ARCH</name>
<dbReference type="CDD" id="cd03801">
    <property type="entry name" value="GT4_PimA-like"/>
    <property type="match status" value="1"/>
</dbReference>
<evidence type="ECO:0000313" key="3">
    <source>
        <dbReference type="EMBL" id="SJK84835.1"/>
    </source>
</evidence>
<accession>A0A1N5UKW6</accession>
<keyword evidence="1 2" id="KW-0808">Transferase</keyword>
<reference evidence="3" key="3">
    <citation type="submission" date="2016-06" db="EMBL/GenBank/DDBJ databases">
        <authorList>
            <person name="Olsen C.W."/>
            <person name="Carey S."/>
            <person name="Hinshaw L."/>
            <person name="Karasin A.I."/>
        </authorList>
    </citation>
    <scope>NUCLEOTIDE SEQUENCE [LARGE SCALE GENOMIC DNA]</scope>
    <source>
        <strain evidence="3">PM4</strain>
    </source>
</reference>
<dbReference type="Proteomes" id="UP000195607">
    <property type="component" value="Chromosome I"/>
</dbReference>
<dbReference type="Proteomes" id="UP000187822">
    <property type="component" value="Chromosome I"/>
</dbReference>
<dbReference type="STRING" id="1673428.CPM_1003"/>
<evidence type="ECO:0000313" key="4">
    <source>
        <dbReference type="Proteomes" id="UP000187822"/>
    </source>
</evidence>
<dbReference type="SUPFAM" id="SSF53756">
    <property type="entry name" value="UDP-Glycosyltransferase/glycogen phosphorylase"/>
    <property type="match status" value="1"/>
</dbReference>
<keyword evidence="4" id="KW-1185">Reference proteome</keyword>
<evidence type="ECO:0000313" key="5">
    <source>
        <dbReference type="Proteomes" id="UP000195607"/>
    </source>
</evidence>
<dbReference type="GeneID" id="41588259"/>
<reference evidence="4" key="2">
    <citation type="submission" date="2016-06" db="EMBL/GenBank/DDBJ databases">
        <authorList>
            <person name="Toshchakov V.S."/>
        </authorList>
    </citation>
    <scope>NUCLEOTIDE SEQUENCE [LARGE SCALE GENOMIC DNA]</scope>
    <source>
        <strain>PM4 (JCM 30641</strain>
        <strain evidence="4">\VKM B-2940)</strain>
    </source>
</reference>
<dbReference type="KEGG" id="cdiv:CPM_1003"/>
<sequence>MNKILLVGTSFARNGEGVPDMNYTFREDLSKLIDIDSLDIYQASNNYFPGISRFLARNLFLFKSKQFIEKKYIHVMHPNDLCGTVPLINFSKYSERRIVTVHDFYPFIKKFDQSFLLRIDNLFKRKCFDFIPTYDHIFARTDEISNRLEDCYAIKKEKITVQGPIIEEQYFSSKLNDKKNSKVVIGYVNNFNWNKSRMLLKFIETFKKIKSMELELHIYGSGFPFGDQINDDPRIKYYGFLQDSEAAEVMAKFDVYLSTSEFEGFGIPIAKAKALKIPVLCFKGDIPNITKGNTCLWDQNNLKSVIENEEWRNIDLIKAYKDVLCLRPESIVKQTIEVYKKVFL</sequence>
<evidence type="ECO:0000313" key="2">
    <source>
        <dbReference type="EMBL" id="SIM60695.1"/>
    </source>
</evidence>
<dbReference type="RefSeq" id="WP_077076251.1">
    <property type="nucleotide sequence ID" value="NZ_LT671858.1"/>
</dbReference>
<dbReference type="EMBL" id="LT671858">
    <property type="protein sequence ID" value="SIM60695.1"/>
    <property type="molecule type" value="Genomic_DNA"/>
</dbReference>
<organism evidence="2 5">
    <name type="scientific">Cuniculiplasma divulgatum</name>
    <dbReference type="NCBI Taxonomy" id="1673428"/>
    <lineage>
        <taxon>Archaea</taxon>
        <taxon>Methanobacteriati</taxon>
        <taxon>Thermoplasmatota</taxon>
        <taxon>Thermoplasmata</taxon>
        <taxon>Thermoplasmatales</taxon>
        <taxon>Cuniculiplasmataceae</taxon>
        <taxon>Cuniculiplasma</taxon>
    </lineage>
</organism>
<dbReference type="EMBL" id="LT719092">
    <property type="protein sequence ID" value="SJK84835.1"/>
    <property type="molecule type" value="Genomic_DNA"/>
</dbReference>
<proteinExistence type="predicted"/>
<dbReference type="PANTHER" id="PTHR46401:SF2">
    <property type="entry name" value="GLYCOSYLTRANSFERASE WBBK-RELATED"/>
    <property type="match status" value="1"/>
</dbReference>
<dbReference type="PANTHER" id="PTHR46401">
    <property type="entry name" value="GLYCOSYLTRANSFERASE WBBK-RELATED"/>
    <property type="match status" value="1"/>
</dbReference>
<dbReference type="Gene3D" id="3.40.50.2000">
    <property type="entry name" value="Glycogen Phosphorylase B"/>
    <property type="match status" value="2"/>
</dbReference>
<protein>
    <submittedName>
        <fullName evidence="2">Glycosyltransferase</fullName>
    </submittedName>
</protein>
<dbReference type="GO" id="GO:0016757">
    <property type="term" value="F:glycosyltransferase activity"/>
    <property type="evidence" value="ECO:0007669"/>
    <property type="project" value="TreeGrafter"/>
</dbReference>
<evidence type="ECO:0000256" key="1">
    <source>
        <dbReference type="ARBA" id="ARBA00022679"/>
    </source>
</evidence>
<dbReference type="OrthoDB" id="132546at2157"/>